<dbReference type="AlphaFoldDB" id="A0A834A6Y9"/>
<feature type="region of interest" description="Disordered" evidence="1">
    <location>
        <begin position="1"/>
        <end position="25"/>
    </location>
</feature>
<name>A0A834A6Y9_9CHIR</name>
<reference evidence="2 3" key="1">
    <citation type="journal article" date="2020" name="Nature">
        <title>Six reference-quality genomes reveal evolution of bat adaptations.</title>
        <authorList>
            <person name="Jebb D."/>
            <person name="Huang Z."/>
            <person name="Pippel M."/>
            <person name="Hughes G.M."/>
            <person name="Lavrichenko K."/>
            <person name="Devanna P."/>
            <person name="Winkler S."/>
            <person name="Jermiin L.S."/>
            <person name="Skirmuntt E.C."/>
            <person name="Katzourakis A."/>
            <person name="Burkitt-Gray L."/>
            <person name="Ray D.A."/>
            <person name="Sullivan K.A.M."/>
            <person name="Roscito J.G."/>
            <person name="Kirilenko B.M."/>
            <person name="Davalos L.M."/>
            <person name="Corthals A.P."/>
            <person name="Power M.L."/>
            <person name="Jones G."/>
            <person name="Ransome R.D."/>
            <person name="Dechmann D.K.N."/>
            <person name="Locatelli A.G."/>
            <person name="Puechmaille S.J."/>
            <person name="Fedrigo O."/>
            <person name="Jarvis E.D."/>
            <person name="Hiller M."/>
            <person name="Vernes S.C."/>
            <person name="Myers E.W."/>
            <person name="Teeling E.C."/>
        </authorList>
    </citation>
    <scope>NUCLEOTIDE SEQUENCE [LARGE SCALE GENOMIC DNA]</scope>
    <source>
        <strain evidence="2">Bat1K_MPI-CBG_1</strain>
    </source>
</reference>
<evidence type="ECO:0000256" key="1">
    <source>
        <dbReference type="SAM" id="MobiDB-lite"/>
    </source>
</evidence>
<feature type="compositionally biased region" description="Polar residues" evidence="1">
    <location>
        <begin position="73"/>
        <end position="83"/>
    </location>
</feature>
<sequence length="206" mass="21731">MLPPPPARPATHPMPVGPFPRPAQGLPVREGPCRVPVPVESLRSWILQSRVTSSAPMQPASLRPGVSKGLGYTPQQPVPSSGSCREHTERLDAGPCNRPTSGVSPKPPWPGLVVEEATVVSSHARFLITAGTSSRSGPFCSSDLSYCGVRVRTGRHRGQGQGSPCCILNRLKQWEPSPVLIPGGTAPALLAGQAPTQMDTLSRTLS</sequence>
<evidence type="ECO:0000313" key="3">
    <source>
        <dbReference type="Proteomes" id="UP000664940"/>
    </source>
</evidence>
<dbReference type="Proteomes" id="UP000664940">
    <property type="component" value="Unassembled WGS sequence"/>
</dbReference>
<accession>A0A834A6Y9</accession>
<feature type="region of interest" description="Disordered" evidence="1">
    <location>
        <begin position="64"/>
        <end position="109"/>
    </location>
</feature>
<organism evidence="2 3">
    <name type="scientific">Phyllostomus discolor</name>
    <name type="common">pale spear-nosed bat</name>
    <dbReference type="NCBI Taxonomy" id="89673"/>
    <lineage>
        <taxon>Eukaryota</taxon>
        <taxon>Metazoa</taxon>
        <taxon>Chordata</taxon>
        <taxon>Craniata</taxon>
        <taxon>Vertebrata</taxon>
        <taxon>Euteleostomi</taxon>
        <taxon>Mammalia</taxon>
        <taxon>Eutheria</taxon>
        <taxon>Laurasiatheria</taxon>
        <taxon>Chiroptera</taxon>
        <taxon>Yangochiroptera</taxon>
        <taxon>Phyllostomidae</taxon>
        <taxon>Phyllostominae</taxon>
        <taxon>Phyllostomus</taxon>
    </lineage>
</organism>
<protein>
    <submittedName>
        <fullName evidence="2">Uncharacterized protein</fullName>
    </submittedName>
</protein>
<evidence type="ECO:0000313" key="2">
    <source>
        <dbReference type="EMBL" id="KAF6104086.1"/>
    </source>
</evidence>
<proteinExistence type="predicted"/>
<gene>
    <name evidence="2" type="ORF">HJG60_011135</name>
</gene>
<comment type="caution">
    <text evidence="2">The sequence shown here is derived from an EMBL/GenBank/DDBJ whole genome shotgun (WGS) entry which is preliminary data.</text>
</comment>
<dbReference type="EMBL" id="JABVXQ010000006">
    <property type="protein sequence ID" value="KAF6104086.1"/>
    <property type="molecule type" value="Genomic_DNA"/>
</dbReference>